<dbReference type="WBParaSite" id="ES5_v2.g17142.t1">
    <property type="protein sequence ID" value="ES5_v2.g17142.t1"/>
    <property type="gene ID" value="ES5_v2.g17142"/>
</dbReference>
<accession>A0AC34FIM1</accession>
<reference evidence="2" key="1">
    <citation type="submission" date="2022-11" db="UniProtKB">
        <authorList>
            <consortium name="WormBaseParasite"/>
        </authorList>
    </citation>
    <scope>IDENTIFICATION</scope>
</reference>
<proteinExistence type="predicted"/>
<dbReference type="Proteomes" id="UP000887579">
    <property type="component" value="Unplaced"/>
</dbReference>
<organism evidence="1 2">
    <name type="scientific">Panagrolaimus sp. ES5</name>
    <dbReference type="NCBI Taxonomy" id="591445"/>
    <lineage>
        <taxon>Eukaryota</taxon>
        <taxon>Metazoa</taxon>
        <taxon>Ecdysozoa</taxon>
        <taxon>Nematoda</taxon>
        <taxon>Chromadorea</taxon>
        <taxon>Rhabditida</taxon>
        <taxon>Tylenchina</taxon>
        <taxon>Panagrolaimomorpha</taxon>
        <taxon>Panagrolaimoidea</taxon>
        <taxon>Panagrolaimidae</taxon>
        <taxon>Panagrolaimus</taxon>
    </lineage>
</organism>
<name>A0AC34FIM1_9BILA</name>
<evidence type="ECO:0000313" key="1">
    <source>
        <dbReference type="Proteomes" id="UP000887579"/>
    </source>
</evidence>
<evidence type="ECO:0000313" key="2">
    <source>
        <dbReference type="WBParaSite" id="ES5_v2.g17142.t1"/>
    </source>
</evidence>
<protein>
    <submittedName>
        <fullName evidence="2">Uncharacterized protein</fullName>
    </submittedName>
</protein>
<sequence>MATKDYYLPDKPNIGFGESSSVQYSNLNLNGKNQIFDSFNLDSKSITTDSRKVQNYATPKLPDFNDSQEKQVLNSWNKPCNDLSSDFLNLNRESDEQYQFKDSKNVNSSTLSLHIAAYENSVEADTDDSNGGEKEGIKSESKKTEMFKKWGTLKSTFAGSSSKVQNPFEFPRQQNEDQSGDPEVMQFKASQKLLNPNESESAVKDQSEEKKRRNIEKTF</sequence>